<name>A7SFJ0_NEMVE</name>
<dbReference type="KEGG" id="nve:5508989"/>
<dbReference type="EMBL" id="DS469645">
    <property type="protein sequence ID" value="EDO37471.1"/>
    <property type="molecule type" value="Genomic_DNA"/>
</dbReference>
<dbReference type="GO" id="GO:0045177">
    <property type="term" value="C:apical part of cell"/>
    <property type="evidence" value="ECO:0000318"/>
    <property type="project" value="GO_Central"/>
</dbReference>
<evidence type="ECO:0000256" key="3">
    <source>
        <dbReference type="ARBA" id="ARBA00006072"/>
    </source>
</evidence>
<dbReference type="InParanoid" id="A7SFJ0"/>
<dbReference type="STRING" id="45351.A7SFJ0"/>
<keyword evidence="5" id="KW-0963">Cytoplasm</keyword>
<accession>A7SFJ0</accession>
<evidence type="ECO:0000313" key="11">
    <source>
        <dbReference type="Proteomes" id="UP000001593"/>
    </source>
</evidence>
<dbReference type="PANTHER" id="PTHR34762">
    <property type="entry name" value="SMALL VASOHIBIN-BINDING PROTEIN"/>
    <property type="match status" value="1"/>
</dbReference>
<dbReference type="HOGENOM" id="CLU_611535_0_0_1"/>
<comment type="similarity">
    <text evidence="3">Belongs to the SVBP family.</text>
</comment>
<dbReference type="OMA" id="NICNCHA"/>
<organism evidence="10 11">
    <name type="scientific">Nematostella vectensis</name>
    <name type="common">Starlet sea anemone</name>
    <dbReference type="NCBI Taxonomy" id="45351"/>
    <lineage>
        <taxon>Eukaryota</taxon>
        <taxon>Metazoa</taxon>
        <taxon>Cnidaria</taxon>
        <taxon>Anthozoa</taxon>
        <taxon>Hexacorallia</taxon>
        <taxon>Actiniaria</taxon>
        <taxon>Edwardsiidae</taxon>
        <taxon>Nematostella</taxon>
    </lineage>
</organism>
<keyword evidence="11" id="KW-1185">Reference proteome</keyword>
<feature type="region of interest" description="Disordered" evidence="9">
    <location>
        <begin position="226"/>
        <end position="246"/>
    </location>
</feature>
<feature type="compositionally biased region" description="Basic residues" evidence="9">
    <location>
        <begin position="184"/>
        <end position="211"/>
    </location>
</feature>
<dbReference type="InterPro" id="IPR031378">
    <property type="entry name" value="SVBP"/>
</dbReference>
<feature type="compositionally biased region" description="Low complexity" evidence="9">
    <location>
        <begin position="229"/>
        <end position="245"/>
    </location>
</feature>
<dbReference type="GO" id="GO:0009306">
    <property type="term" value="P:protein secretion"/>
    <property type="evidence" value="ECO:0000318"/>
    <property type="project" value="GO_Central"/>
</dbReference>
<sequence>MIPLGESAGILPRVPTNGMMSGDFPLTIVKPSFVDFQTLQVSSPVNNNSRTQISIVHTRNQTRESSASSLRSFLRVCQNKKKVDVVEQKSNAFVTTATRTRTTVRVRDGNNARNQEYGQIDEKRAASAIEAISLEHNRIKKSESSGCLESKSDPLIVENNKEDSHTVQVNTKNANAANKKLAKNITKRKKDRTKKQSKSGKTRKKSIKKTKTSVFDRLTLQDGTNQLNSSFTTLSSASSRRSSSSVIFNKPNGSILNISKIQASYMPVQRTNKNVIYLPKVPTKSIATQQKVPTNPPRKNIIENSPSVPSPRKELGWSMQDDGRVTFRRVYLSEMQSKMLGGAPSVPPGTPTEEQMKRVEYIPSLFDVKSQRLVKAKLEKIEIKMKITEEKQKEKAMKEEQKKIAVSMVQLRQRQREEIYALNKVMTQLENENFRKFMKEKEAEALPV</sequence>
<evidence type="ECO:0000256" key="6">
    <source>
        <dbReference type="ARBA" id="ARBA00022525"/>
    </source>
</evidence>
<evidence type="ECO:0000256" key="5">
    <source>
        <dbReference type="ARBA" id="ARBA00022490"/>
    </source>
</evidence>
<evidence type="ECO:0000256" key="1">
    <source>
        <dbReference type="ARBA" id="ARBA00004245"/>
    </source>
</evidence>
<keyword evidence="6" id="KW-0964">Secreted</keyword>
<dbReference type="AlphaFoldDB" id="A7SFJ0"/>
<dbReference type="PANTHER" id="PTHR34762:SF1">
    <property type="entry name" value="SMALL VASOHIBIN-BINDING PROTEIN"/>
    <property type="match status" value="1"/>
</dbReference>
<proteinExistence type="inferred from homology"/>
<evidence type="ECO:0000256" key="2">
    <source>
        <dbReference type="ARBA" id="ARBA00004613"/>
    </source>
</evidence>
<feature type="region of interest" description="Disordered" evidence="9">
    <location>
        <begin position="184"/>
        <end position="213"/>
    </location>
</feature>
<evidence type="ECO:0000256" key="8">
    <source>
        <dbReference type="ARBA" id="ARBA00023212"/>
    </source>
</evidence>
<dbReference type="GO" id="GO:0005856">
    <property type="term" value="C:cytoskeleton"/>
    <property type="evidence" value="ECO:0007669"/>
    <property type="project" value="UniProtKB-SubCell"/>
</dbReference>
<dbReference type="GO" id="GO:0031397">
    <property type="term" value="P:negative regulation of protein ubiquitination"/>
    <property type="evidence" value="ECO:0000318"/>
    <property type="project" value="GO_Central"/>
</dbReference>
<dbReference type="Pfam" id="PF15674">
    <property type="entry name" value="CCDC23"/>
    <property type="match status" value="1"/>
</dbReference>
<evidence type="ECO:0000256" key="7">
    <source>
        <dbReference type="ARBA" id="ARBA00023054"/>
    </source>
</evidence>
<reference evidence="10 11" key="1">
    <citation type="journal article" date="2007" name="Science">
        <title>Sea anemone genome reveals ancestral eumetazoan gene repertoire and genomic organization.</title>
        <authorList>
            <person name="Putnam N.H."/>
            <person name="Srivastava M."/>
            <person name="Hellsten U."/>
            <person name="Dirks B."/>
            <person name="Chapman J."/>
            <person name="Salamov A."/>
            <person name="Terry A."/>
            <person name="Shapiro H."/>
            <person name="Lindquist E."/>
            <person name="Kapitonov V.V."/>
            <person name="Jurka J."/>
            <person name="Genikhovich G."/>
            <person name="Grigoriev I.V."/>
            <person name="Lucas S.M."/>
            <person name="Steele R.E."/>
            <person name="Finnerty J.R."/>
            <person name="Technau U."/>
            <person name="Martindale M.Q."/>
            <person name="Rokhsar D.S."/>
        </authorList>
    </citation>
    <scope>NUCLEOTIDE SEQUENCE [LARGE SCALE GENOMIC DNA]</scope>
    <source>
        <strain evidence="11">CH2 X CH6</strain>
    </source>
</reference>
<evidence type="ECO:0000256" key="9">
    <source>
        <dbReference type="SAM" id="MobiDB-lite"/>
    </source>
</evidence>
<keyword evidence="7" id="KW-0175">Coiled coil</keyword>
<evidence type="ECO:0000256" key="4">
    <source>
        <dbReference type="ARBA" id="ARBA00018251"/>
    </source>
</evidence>
<comment type="subcellular location">
    <subcellularLocation>
        <location evidence="1">Cytoplasm</location>
        <location evidence="1">Cytoskeleton</location>
    </subcellularLocation>
    <subcellularLocation>
        <location evidence="2">Secreted</location>
    </subcellularLocation>
</comment>
<keyword evidence="8" id="KW-0206">Cytoskeleton</keyword>
<dbReference type="eggNOG" id="ENOG502S67W">
    <property type="taxonomic scope" value="Eukaryota"/>
</dbReference>
<evidence type="ECO:0000313" key="10">
    <source>
        <dbReference type="EMBL" id="EDO37471.1"/>
    </source>
</evidence>
<feature type="region of interest" description="Disordered" evidence="9">
    <location>
        <begin position="290"/>
        <end position="317"/>
    </location>
</feature>
<dbReference type="Proteomes" id="UP000001593">
    <property type="component" value="Unassembled WGS sequence"/>
</dbReference>
<dbReference type="GO" id="GO:0005576">
    <property type="term" value="C:extracellular region"/>
    <property type="evidence" value="ECO:0007669"/>
    <property type="project" value="UniProtKB-SubCell"/>
</dbReference>
<gene>
    <name evidence="10" type="ORF">NEMVEDRAFT_v1g244909</name>
</gene>
<dbReference type="OrthoDB" id="10035051at2759"/>
<protein>
    <recommendedName>
        <fullName evidence="4">Small vasohibin-binding protein</fullName>
    </recommendedName>
</protein>